<dbReference type="InterPro" id="IPR016040">
    <property type="entry name" value="NAD(P)-bd_dom"/>
</dbReference>
<accession>A0A6A6RDM6</accession>
<dbReference type="InterPro" id="IPR036291">
    <property type="entry name" value="NAD(P)-bd_dom_sf"/>
</dbReference>
<dbReference type="AlphaFoldDB" id="A0A6A6RDM6"/>
<evidence type="ECO:0000256" key="3">
    <source>
        <dbReference type="ARBA" id="ARBA00023002"/>
    </source>
</evidence>
<keyword evidence="3" id="KW-0560">Oxidoreductase</keyword>
<dbReference type="InterPro" id="IPR051609">
    <property type="entry name" value="NmrA/Isoflavone_reductase-like"/>
</dbReference>
<evidence type="ECO:0000259" key="5">
    <source>
        <dbReference type="Pfam" id="PF13460"/>
    </source>
</evidence>
<keyword evidence="2" id="KW-0521">NADP</keyword>
<evidence type="ECO:0000256" key="1">
    <source>
        <dbReference type="ARBA" id="ARBA00005725"/>
    </source>
</evidence>
<evidence type="ECO:0000313" key="7">
    <source>
        <dbReference type="Proteomes" id="UP000799750"/>
    </source>
</evidence>
<dbReference type="PANTHER" id="PTHR47706">
    <property type="entry name" value="NMRA-LIKE FAMILY PROTEIN"/>
    <property type="match status" value="1"/>
</dbReference>
<name>A0A6A6RDM6_9PEZI</name>
<evidence type="ECO:0000256" key="2">
    <source>
        <dbReference type="ARBA" id="ARBA00022857"/>
    </source>
</evidence>
<keyword evidence="7" id="KW-1185">Reference proteome</keyword>
<evidence type="ECO:0000256" key="4">
    <source>
        <dbReference type="SAM" id="Coils"/>
    </source>
</evidence>
<reference evidence="6" key="1">
    <citation type="journal article" date="2020" name="Stud. Mycol.">
        <title>101 Dothideomycetes genomes: a test case for predicting lifestyles and emergence of pathogens.</title>
        <authorList>
            <person name="Haridas S."/>
            <person name="Albert R."/>
            <person name="Binder M."/>
            <person name="Bloem J."/>
            <person name="Labutti K."/>
            <person name="Salamov A."/>
            <person name="Andreopoulos B."/>
            <person name="Baker S."/>
            <person name="Barry K."/>
            <person name="Bills G."/>
            <person name="Bluhm B."/>
            <person name="Cannon C."/>
            <person name="Castanera R."/>
            <person name="Culley D."/>
            <person name="Daum C."/>
            <person name="Ezra D."/>
            <person name="Gonzalez J."/>
            <person name="Henrissat B."/>
            <person name="Kuo A."/>
            <person name="Liang C."/>
            <person name="Lipzen A."/>
            <person name="Lutzoni F."/>
            <person name="Magnuson J."/>
            <person name="Mondo S."/>
            <person name="Nolan M."/>
            <person name="Ohm R."/>
            <person name="Pangilinan J."/>
            <person name="Park H.-J."/>
            <person name="Ramirez L."/>
            <person name="Alfaro M."/>
            <person name="Sun H."/>
            <person name="Tritt A."/>
            <person name="Yoshinaga Y."/>
            <person name="Zwiers L.-H."/>
            <person name="Turgeon B."/>
            <person name="Goodwin S."/>
            <person name="Spatafora J."/>
            <person name="Crous P."/>
            <person name="Grigoriev I."/>
        </authorList>
    </citation>
    <scope>NUCLEOTIDE SEQUENCE</scope>
    <source>
        <strain evidence="6">CBS 269.34</strain>
    </source>
</reference>
<dbReference type="OrthoDB" id="419598at2759"/>
<feature type="domain" description="NAD(P)-binding" evidence="5">
    <location>
        <begin position="7"/>
        <end position="143"/>
    </location>
</feature>
<dbReference type="EMBL" id="MU004182">
    <property type="protein sequence ID" value="KAF2501840.1"/>
    <property type="molecule type" value="Genomic_DNA"/>
</dbReference>
<gene>
    <name evidence="6" type="ORF">BU16DRAFT_210585</name>
</gene>
<dbReference type="Gene3D" id="3.90.25.10">
    <property type="entry name" value="UDP-galactose 4-epimerase, domain 1"/>
    <property type="match status" value="1"/>
</dbReference>
<evidence type="ECO:0000313" key="6">
    <source>
        <dbReference type="EMBL" id="KAF2501840.1"/>
    </source>
</evidence>
<feature type="coiled-coil region" evidence="4">
    <location>
        <begin position="227"/>
        <end position="254"/>
    </location>
</feature>
<organism evidence="6 7">
    <name type="scientific">Lophium mytilinum</name>
    <dbReference type="NCBI Taxonomy" id="390894"/>
    <lineage>
        <taxon>Eukaryota</taxon>
        <taxon>Fungi</taxon>
        <taxon>Dikarya</taxon>
        <taxon>Ascomycota</taxon>
        <taxon>Pezizomycotina</taxon>
        <taxon>Dothideomycetes</taxon>
        <taxon>Pleosporomycetidae</taxon>
        <taxon>Mytilinidiales</taxon>
        <taxon>Mytilinidiaceae</taxon>
        <taxon>Lophium</taxon>
    </lineage>
</organism>
<dbReference type="Proteomes" id="UP000799750">
    <property type="component" value="Unassembled WGS sequence"/>
</dbReference>
<protein>
    <submittedName>
        <fullName evidence="6">F420-dependent NADP reductase</fullName>
    </submittedName>
</protein>
<dbReference type="PANTHER" id="PTHR47706:SF4">
    <property type="entry name" value="NMRA-LIKE DOMAIN-CONTAINING PROTEIN"/>
    <property type="match status" value="1"/>
</dbReference>
<dbReference type="Gene3D" id="3.40.50.720">
    <property type="entry name" value="NAD(P)-binding Rossmann-like Domain"/>
    <property type="match status" value="1"/>
</dbReference>
<keyword evidence="4" id="KW-0175">Coiled coil</keyword>
<dbReference type="GO" id="GO:0016491">
    <property type="term" value="F:oxidoreductase activity"/>
    <property type="evidence" value="ECO:0007669"/>
    <property type="project" value="UniProtKB-KW"/>
</dbReference>
<dbReference type="Pfam" id="PF13460">
    <property type="entry name" value="NAD_binding_10"/>
    <property type="match status" value="1"/>
</dbReference>
<sequence>MRIAIAGAGDLARYFVEEFLNDGHEVVVLSRSQKPWFQRKDITFRITDYSIPSLTKSINDCEGLVSAILDYSMASATVHLALLEACKNSPECKRFIPSEYAGNTDEHPDQPVFYYANHEPVRKALIKQKEVMWTLFNFGWLTDYLISPDLRYIKDIGDFHPVRLADKALVIPGTGEELIGFTAARDVAKAVSKLFNCDSWEAIIYVCGQTTTWNAVAEILRKRGVSLEVSHRSVEELEKQISDAESEDKIIAAQYDIWSTSGAGFLPQEKLKRQAAKYFQGVKFRTVEDFLDDAEKLTGCQNVAV</sequence>
<dbReference type="SUPFAM" id="SSF51735">
    <property type="entry name" value="NAD(P)-binding Rossmann-fold domains"/>
    <property type="match status" value="1"/>
</dbReference>
<comment type="similarity">
    <text evidence="1">Belongs to the NmrA-type oxidoreductase family. Isoflavone reductase subfamily.</text>
</comment>
<proteinExistence type="inferred from homology"/>